<evidence type="ECO:0000313" key="2">
    <source>
        <dbReference type="EMBL" id="GAA1632378.1"/>
    </source>
</evidence>
<evidence type="ECO:0000256" key="1">
    <source>
        <dbReference type="HAMAP-Rule" id="MF_00336"/>
    </source>
</evidence>
<feature type="binding site" evidence="1">
    <location>
        <position position="27"/>
    </location>
    <ligand>
        <name>Mg(2+)</name>
        <dbReference type="ChEBI" id="CHEBI:18420"/>
    </ligand>
</feature>
<feature type="binding site" evidence="1">
    <location>
        <position position="51"/>
    </location>
    <ligand>
        <name>substrate</name>
    </ligand>
</feature>
<comment type="caution">
    <text evidence="2">The sequence shown here is derived from an EMBL/GenBank/DDBJ whole genome shotgun (WGS) entry which is preliminary data.</text>
</comment>
<dbReference type="Proteomes" id="UP001501319">
    <property type="component" value="Unassembled WGS sequence"/>
</dbReference>
<keyword evidence="1" id="KW-0067">ATP-binding</keyword>
<comment type="subcellular location">
    <subcellularLocation>
        <location evidence="1">Cytoplasm</location>
    </subcellularLocation>
</comment>
<gene>
    <name evidence="1 2" type="primary">bioD</name>
    <name evidence="2" type="ORF">GCM10009744_20910</name>
</gene>
<feature type="active site" evidence="1">
    <location>
        <position position="47"/>
    </location>
</feature>
<accession>A0ABN2F649</accession>
<dbReference type="InterPro" id="IPR004472">
    <property type="entry name" value="DTB_synth_BioD"/>
</dbReference>
<feature type="binding site" evidence="1">
    <location>
        <begin position="23"/>
        <end position="28"/>
    </location>
    <ligand>
        <name>ATP</name>
        <dbReference type="ChEBI" id="CHEBI:30616"/>
    </ligand>
</feature>
<keyword evidence="1" id="KW-0963">Cytoplasm</keyword>
<comment type="function">
    <text evidence="1">Catalyzes a mechanistically unusual reaction, the ATP-dependent insertion of CO2 between the N7 and N8 nitrogen atoms of 7,8-diaminopelargonic acid (DAPA, also called 7,8-diammoniononanoate) to form a ureido ring.</text>
</comment>
<organism evidence="2 3">
    <name type="scientific">Kribbella alba</name>
    <dbReference type="NCBI Taxonomy" id="190197"/>
    <lineage>
        <taxon>Bacteria</taxon>
        <taxon>Bacillati</taxon>
        <taxon>Actinomycetota</taxon>
        <taxon>Actinomycetes</taxon>
        <taxon>Propionibacteriales</taxon>
        <taxon>Kribbellaceae</taxon>
        <taxon>Kribbella</taxon>
    </lineage>
</organism>
<feature type="binding site" evidence="1">
    <location>
        <position position="60"/>
    </location>
    <ligand>
        <name>Mg(2+)</name>
        <dbReference type="ChEBI" id="CHEBI:18420"/>
    </ligand>
</feature>
<feature type="binding site" evidence="1">
    <location>
        <position position="60"/>
    </location>
    <ligand>
        <name>ATP</name>
        <dbReference type="ChEBI" id="CHEBI:30616"/>
    </ligand>
</feature>
<dbReference type="NCBIfam" id="TIGR00347">
    <property type="entry name" value="bioD"/>
    <property type="match status" value="1"/>
</dbReference>
<comment type="cofactor">
    <cofactor evidence="1">
        <name>Mg(2+)</name>
        <dbReference type="ChEBI" id="CHEBI:18420"/>
    </cofactor>
</comment>
<comment type="catalytic activity">
    <reaction evidence="1">
        <text>(7R,8S)-7,8-diammoniononanoate + CO2 + ATP = (4R,5S)-dethiobiotin + ADP + phosphate + 3 H(+)</text>
        <dbReference type="Rhea" id="RHEA:15805"/>
        <dbReference type="ChEBI" id="CHEBI:15378"/>
        <dbReference type="ChEBI" id="CHEBI:16526"/>
        <dbReference type="ChEBI" id="CHEBI:30616"/>
        <dbReference type="ChEBI" id="CHEBI:43474"/>
        <dbReference type="ChEBI" id="CHEBI:149469"/>
        <dbReference type="ChEBI" id="CHEBI:149473"/>
        <dbReference type="ChEBI" id="CHEBI:456216"/>
        <dbReference type="EC" id="6.3.3.3"/>
    </reaction>
</comment>
<dbReference type="EMBL" id="BAAANE010000004">
    <property type="protein sequence ID" value="GAA1632378.1"/>
    <property type="molecule type" value="Genomic_DNA"/>
</dbReference>
<dbReference type="HAMAP" id="MF_00336">
    <property type="entry name" value="BioD"/>
    <property type="match status" value="1"/>
</dbReference>
<dbReference type="EC" id="6.3.3.3" evidence="1"/>
<feature type="binding site" evidence="1">
    <location>
        <position position="119"/>
    </location>
    <ligand>
        <name>Mg(2+)</name>
        <dbReference type="ChEBI" id="CHEBI:18420"/>
    </ligand>
</feature>
<name>A0ABN2F649_9ACTN</name>
<reference evidence="2 3" key="1">
    <citation type="journal article" date="2019" name="Int. J. Syst. Evol. Microbiol.">
        <title>The Global Catalogue of Microorganisms (GCM) 10K type strain sequencing project: providing services to taxonomists for standard genome sequencing and annotation.</title>
        <authorList>
            <consortium name="The Broad Institute Genomics Platform"/>
            <consortium name="The Broad Institute Genome Sequencing Center for Infectious Disease"/>
            <person name="Wu L."/>
            <person name="Ma J."/>
        </authorList>
    </citation>
    <scope>NUCLEOTIDE SEQUENCE [LARGE SCALE GENOMIC DNA]</scope>
    <source>
        <strain evidence="2 3">JCM 14306</strain>
    </source>
</reference>
<dbReference type="PANTHER" id="PTHR43210:SF5">
    <property type="entry name" value="DETHIOBIOTIN SYNTHETASE"/>
    <property type="match status" value="1"/>
</dbReference>
<evidence type="ECO:0000313" key="3">
    <source>
        <dbReference type="Proteomes" id="UP001501319"/>
    </source>
</evidence>
<protein>
    <recommendedName>
        <fullName evidence="1">ATP-dependent dethiobiotin synthetase BioD</fullName>
        <ecNumber evidence="1">6.3.3.3</ecNumber>
    </recommendedName>
    <alternativeName>
        <fullName evidence="1">DTB synthetase</fullName>
        <shortName evidence="1">DTBS</shortName>
    </alternativeName>
    <alternativeName>
        <fullName evidence="1">Dethiobiotin synthase</fullName>
    </alternativeName>
</protein>
<keyword evidence="1" id="KW-0436">Ligase</keyword>
<dbReference type="Pfam" id="PF13500">
    <property type="entry name" value="AAA_26"/>
    <property type="match status" value="1"/>
</dbReference>
<dbReference type="InterPro" id="IPR027417">
    <property type="entry name" value="P-loop_NTPase"/>
</dbReference>
<comment type="subunit">
    <text evidence="1">Homodimer.</text>
</comment>
<sequence length="237" mass="24200">MSSAGTAKRVSPAVLFVAGTDTDVGKTVATAALAVVASARGSVAVMKPAQTGVTGDEPGDLDEVRRLTGLTDLHEGIRLRDPLAPTTAGRREGVPLPSVDTHAKTIGDLAAERELVIVEGAGGLLVGLDEDGHDLADLAGRLEVPFTFVVVARAGLGTLNHAGLTVEALRSRGLPIAGLVIGSWPAEPDLAEQCNLEDLPATTGVPVVGRIPAGAGQLDRQAFTRAAPTWLASLDFG</sequence>
<comment type="caution">
    <text evidence="1">Lacks conserved residue(s) required for the propagation of feature annotation.</text>
</comment>
<comment type="similarity">
    <text evidence="1">Belongs to the dethiobiotin synthetase family.</text>
</comment>
<dbReference type="PANTHER" id="PTHR43210">
    <property type="entry name" value="DETHIOBIOTIN SYNTHETASE"/>
    <property type="match status" value="1"/>
</dbReference>
<keyword evidence="1" id="KW-0093">Biotin biosynthesis</keyword>
<dbReference type="SUPFAM" id="SSF52540">
    <property type="entry name" value="P-loop containing nucleoside triphosphate hydrolases"/>
    <property type="match status" value="1"/>
</dbReference>
<keyword evidence="1" id="KW-0479">Metal-binding</keyword>
<comment type="pathway">
    <text evidence="1">Cofactor biosynthesis; biotin biosynthesis; biotin from 7,8-diaminononanoate: step 1/2.</text>
</comment>
<dbReference type="CDD" id="cd03109">
    <property type="entry name" value="DTBS"/>
    <property type="match status" value="1"/>
</dbReference>
<feature type="binding site" evidence="1">
    <location>
        <begin position="182"/>
        <end position="183"/>
    </location>
    <ligand>
        <name>ATP</name>
        <dbReference type="ChEBI" id="CHEBI:30616"/>
    </ligand>
</feature>
<proteinExistence type="inferred from homology"/>
<dbReference type="PIRSF" id="PIRSF006755">
    <property type="entry name" value="DTB_synth"/>
    <property type="match status" value="1"/>
</dbReference>
<feature type="binding site" evidence="1">
    <location>
        <begin position="119"/>
        <end position="122"/>
    </location>
    <ligand>
        <name>ATP</name>
        <dbReference type="ChEBI" id="CHEBI:30616"/>
    </ligand>
</feature>
<dbReference type="Gene3D" id="3.40.50.300">
    <property type="entry name" value="P-loop containing nucleotide triphosphate hydrolases"/>
    <property type="match status" value="1"/>
</dbReference>
<keyword evidence="3" id="KW-1185">Reference proteome</keyword>
<keyword evidence="1" id="KW-0547">Nucleotide-binding</keyword>
<keyword evidence="1" id="KW-0460">Magnesium</keyword>